<evidence type="ECO:0000313" key="3">
    <source>
        <dbReference type="Proteomes" id="UP000789405"/>
    </source>
</evidence>
<protein>
    <submittedName>
        <fullName evidence="2">7345_t:CDS:1</fullName>
    </submittedName>
</protein>
<evidence type="ECO:0000313" key="2">
    <source>
        <dbReference type="EMBL" id="CAG8814135.1"/>
    </source>
</evidence>
<evidence type="ECO:0000256" key="1">
    <source>
        <dbReference type="SAM" id="MobiDB-lite"/>
    </source>
</evidence>
<dbReference type="Proteomes" id="UP000789405">
    <property type="component" value="Unassembled WGS sequence"/>
</dbReference>
<proteinExistence type="predicted"/>
<reference evidence="2" key="1">
    <citation type="submission" date="2021-06" db="EMBL/GenBank/DDBJ databases">
        <authorList>
            <person name="Kallberg Y."/>
            <person name="Tangrot J."/>
            <person name="Rosling A."/>
        </authorList>
    </citation>
    <scope>NUCLEOTIDE SEQUENCE</scope>
    <source>
        <strain evidence="2">MA453B</strain>
    </source>
</reference>
<sequence>MVRKIRNDKKGTTCKRCGRECSTPQKLREHLKRKNPCKALQDQKKIADRVDGPKGIPPIPTPASFTQNIKRKLSTFENLQQEIRSRPEDFDRKRFYLEMEKEGNKPYTGIITSKWSMFLNSVFEYLQRDFERKRGGFIDKKGIVAEIRKEIFPESENDAYTQAPTPKVNDQKRNEKNRHLISQKEAENWVNPNARKPGEHFRTWGARLLRRWKELDLGDCDRPEDLNQCMLLCHDLEQYDPEAVRPPTKEKLENSPGSRTQAIRK</sequence>
<dbReference type="AlphaFoldDB" id="A0A9N9K8B9"/>
<dbReference type="EMBL" id="CAJVPY010050979">
    <property type="protein sequence ID" value="CAG8814135.1"/>
    <property type="molecule type" value="Genomic_DNA"/>
</dbReference>
<gene>
    <name evidence="2" type="ORF">DERYTH_LOCUS25909</name>
</gene>
<comment type="caution">
    <text evidence="2">The sequence shown here is derived from an EMBL/GenBank/DDBJ whole genome shotgun (WGS) entry which is preliminary data.</text>
</comment>
<feature type="compositionally biased region" description="Polar residues" evidence="1">
    <location>
        <begin position="255"/>
        <end position="265"/>
    </location>
</feature>
<dbReference type="OrthoDB" id="2440646at2759"/>
<name>A0A9N9K8B9_9GLOM</name>
<feature type="non-terminal residue" evidence="2">
    <location>
        <position position="265"/>
    </location>
</feature>
<keyword evidence="3" id="KW-1185">Reference proteome</keyword>
<accession>A0A9N9K8B9</accession>
<feature type="region of interest" description="Disordered" evidence="1">
    <location>
        <begin position="242"/>
        <end position="265"/>
    </location>
</feature>
<organism evidence="2 3">
    <name type="scientific">Dentiscutata erythropus</name>
    <dbReference type="NCBI Taxonomy" id="1348616"/>
    <lineage>
        <taxon>Eukaryota</taxon>
        <taxon>Fungi</taxon>
        <taxon>Fungi incertae sedis</taxon>
        <taxon>Mucoromycota</taxon>
        <taxon>Glomeromycotina</taxon>
        <taxon>Glomeromycetes</taxon>
        <taxon>Diversisporales</taxon>
        <taxon>Gigasporaceae</taxon>
        <taxon>Dentiscutata</taxon>
    </lineage>
</organism>